<comment type="caution">
    <text evidence="2">The sequence shown here is derived from an EMBL/GenBank/DDBJ whole genome shotgun (WGS) entry which is preliminary data.</text>
</comment>
<gene>
    <name evidence="2" type="ORF">M231_03966</name>
</gene>
<feature type="region of interest" description="Disordered" evidence="1">
    <location>
        <begin position="86"/>
        <end position="105"/>
    </location>
</feature>
<feature type="region of interest" description="Disordered" evidence="1">
    <location>
        <begin position="1"/>
        <end position="36"/>
    </location>
</feature>
<evidence type="ECO:0000313" key="2">
    <source>
        <dbReference type="EMBL" id="RXK38790.1"/>
    </source>
</evidence>
<feature type="compositionally biased region" description="Low complexity" evidence="1">
    <location>
        <begin position="439"/>
        <end position="449"/>
    </location>
</feature>
<name>A0A4Q1BM58_TREME</name>
<feature type="compositionally biased region" description="Polar residues" evidence="1">
    <location>
        <begin position="1"/>
        <end position="16"/>
    </location>
</feature>
<protein>
    <submittedName>
        <fullName evidence="2">Uncharacterized protein</fullName>
    </submittedName>
</protein>
<proteinExistence type="predicted"/>
<dbReference type="Proteomes" id="UP000289152">
    <property type="component" value="Unassembled WGS sequence"/>
</dbReference>
<evidence type="ECO:0000256" key="1">
    <source>
        <dbReference type="SAM" id="MobiDB-lite"/>
    </source>
</evidence>
<dbReference type="VEuPathDB" id="FungiDB:TREMEDRAFT_64792"/>
<evidence type="ECO:0000313" key="3">
    <source>
        <dbReference type="Proteomes" id="UP000289152"/>
    </source>
</evidence>
<feature type="compositionally biased region" description="Pro residues" evidence="1">
    <location>
        <begin position="17"/>
        <end position="29"/>
    </location>
</feature>
<keyword evidence="3" id="KW-1185">Reference proteome</keyword>
<dbReference type="AlphaFoldDB" id="A0A4Q1BM58"/>
<sequence length="491" mass="53797">MSGTGAQAIVTPNDTNAPPPADSPSPPSYDPSGSFYPSLREALDFFRQTCENGGISTGEAATVASTNDSSSTETLELPLYVARIDEDDEYSSSSSKPPLGDPVRDEDTRTRWLLELSRNPLRIQKYSSELDRLEFALRTCFQVVQEVENLFYTARIIGDILTEYAKLKTGYTGLGQDGLRDASECPSHEHMDRDNILYALRSLLPASVEGSAKQQARETIIGPLIELANKLSENSASLPVFFQWAESHRKSLGTSWDRVHGGSKTNSRASMSYATNTLRSLRELWSNKNGARQSEVHVAGREQLRELTERHQDTLSREVFRNLDALCQLQELLSLREAFQSPELAHVLMDLSQVPPVLGTFVMKDGKRTYNFPSYDPKVNSQRWPEALALDQGQPEAAIVASLTAEFARTYDPCRMLLMAAALSDANSQASRPPVHVQSTSGGSLGPSGTATVFRGPSDVLGILSNVLEGGAKGAGILTQYQRSIFSVQSI</sequence>
<dbReference type="InParanoid" id="A0A4Q1BM58"/>
<reference evidence="2 3" key="1">
    <citation type="submission" date="2016-06" db="EMBL/GenBank/DDBJ databases">
        <title>Evolution of pathogenesis and genome organization in the Tremellales.</title>
        <authorList>
            <person name="Cuomo C."/>
            <person name="Litvintseva A."/>
            <person name="Heitman J."/>
            <person name="Chen Y."/>
            <person name="Sun S."/>
            <person name="Springer D."/>
            <person name="Dromer F."/>
            <person name="Young S."/>
            <person name="Zeng Q."/>
            <person name="Chapman S."/>
            <person name="Gujja S."/>
            <person name="Saif S."/>
            <person name="Birren B."/>
        </authorList>
    </citation>
    <scope>NUCLEOTIDE SEQUENCE [LARGE SCALE GENOMIC DNA]</scope>
    <source>
        <strain evidence="2 3">ATCC 28783</strain>
    </source>
</reference>
<accession>A0A4Q1BM58</accession>
<organism evidence="2 3">
    <name type="scientific">Tremella mesenterica</name>
    <name type="common">Jelly fungus</name>
    <dbReference type="NCBI Taxonomy" id="5217"/>
    <lineage>
        <taxon>Eukaryota</taxon>
        <taxon>Fungi</taxon>
        <taxon>Dikarya</taxon>
        <taxon>Basidiomycota</taxon>
        <taxon>Agaricomycotina</taxon>
        <taxon>Tremellomycetes</taxon>
        <taxon>Tremellales</taxon>
        <taxon>Tremellaceae</taxon>
        <taxon>Tremella</taxon>
    </lineage>
</organism>
<dbReference type="EMBL" id="SDIL01000042">
    <property type="protein sequence ID" value="RXK38790.1"/>
    <property type="molecule type" value="Genomic_DNA"/>
</dbReference>
<feature type="region of interest" description="Disordered" evidence="1">
    <location>
        <begin position="429"/>
        <end position="449"/>
    </location>
</feature>